<gene>
    <name evidence="1" type="ORF">PR048_026959</name>
</gene>
<evidence type="ECO:0000313" key="2">
    <source>
        <dbReference type="Proteomes" id="UP001159363"/>
    </source>
</evidence>
<proteinExistence type="predicted"/>
<dbReference type="SUPFAM" id="SSF53098">
    <property type="entry name" value="Ribonuclease H-like"/>
    <property type="match status" value="1"/>
</dbReference>
<sequence>MVTDNTTIFTSEEFAQFYKEEGILKKFCAAGHPATNDLTECNCQTRIYLYVKKFGKSFFTTGQWEVSCGTVPESTDPNTTGCDEADKIPRVISTNSTSTHINQLRSTEVLLAARKTVHFDPQSKSPISNDRQLNKPNLGDLTEIMDPYVVLPEAEQPDLIEQEEEVPVVDFQSPDQMAQQECPHPVRASCSLLISGRAPL</sequence>
<accession>A0ABQ9GMT4</accession>
<reference evidence="1 2" key="1">
    <citation type="submission" date="2023-02" db="EMBL/GenBank/DDBJ databases">
        <title>LHISI_Scaffold_Assembly.</title>
        <authorList>
            <person name="Stuart O.P."/>
            <person name="Cleave R."/>
            <person name="Magrath M.J.L."/>
            <person name="Mikheyev A.S."/>
        </authorList>
    </citation>
    <scope>NUCLEOTIDE SEQUENCE [LARGE SCALE GENOMIC DNA]</scope>
    <source>
        <strain evidence="1">Daus_M_001</strain>
        <tissue evidence="1">Leg muscle</tissue>
    </source>
</reference>
<dbReference type="InterPro" id="IPR012337">
    <property type="entry name" value="RNaseH-like_sf"/>
</dbReference>
<dbReference type="Proteomes" id="UP001159363">
    <property type="component" value="Chromosome 10"/>
</dbReference>
<name>A0ABQ9GMT4_9NEOP</name>
<dbReference type="InterPro" id="IPR036397">
    <property type="entry name" value="RNaseH_sf"/>
</dbReference>
<protein>
    <recommendedName>
        <fullName evidence="3">Integrase catalytic domain-containing protein</fullName>
    </recommendedName>
</protein>
<keyword evidence="2" id="KW-1185">Reference proteome</keyword>
<evidence type="ECO:0000313" key="1">
    <source>
        <dbReference type="EMBL" id="KAJ8873325.1"/>
    </source>
</evidence>
<organism evidence="1 2">
    <name type="scientific">Dryococelus australis</name>
    <dbReference type="NCBI Taxonomy" id="614101"/>
    <lineage>
        <taxon>Eukaryota</taxon>
        <taxon>Metazoa</taxon>
        <taxon>Ecdysozoa</taxon>
        <taxon>Arthropoda</taxon>
        <taxon>Hexapoda</taxon>
        <taxon>Insecta</taxon>
        <taxon>Pterygota</taxon>
        <taxon>Neoptera</taxon>
        <taxon>Polyneoptera</taxon>
        <taxon>Phasmatodea</taxon>
        <taxon>Verophasmatodea</taxon>
        <taxon>Anareolatae</taxon>
        <taxon>Phasmatidae</taxon>
        <taxon>Eurycanthinae</taxon>
        <taxon>Dryococelus</taxon>
    </lineage>
</organism>
<dbReference type="EMBL" id="JARBHB010000011">
    <property type="protein sequence ID" value="KAJ8873325.1"/>
    <property type="molecule type" value="Genomic_DNA"/>
</dbReference>
<dbReference type="Gene3D" id="3.30.420.10">
    <property type="entry name" value="Ribonuclease H-like superfamily/Ribonuclease H"/>
    <property type="match status" value="1"/>
</dbReference>
<evidence type="ECO:0008006" key="3">
    <source>
        <dbReference type="Google" id="ProtNLM"/>
    </source>
</evidence>
<comment type="caution">
    <text evidence="1">The sequence shown here is derived from an EMBL/GenBank/DDBJ whole genome shotgun (WGS) entry which is preliminary data.</text>
</comment>